<accession>A0A015WX20</accession>
<gene>
    <name evidence="1" type="ORF">M136_4387</name>
</gene>
<sequence>MHSFCEKEKYDKDECYDEPWNGKMCPMTIMGDVIHIKEKEVKIQF</sequence>
<dbReference type="PATRIC" id="fig|1339327.3.peg.4875"/>
<evidence type="ECO:0000313" key="2">
    <source>
        <dbReference type="Proteomes" id="UP000022082"/>
    </source>
</evidence>
<dbReference type="Proteomes" id="UP000022082">
    <property type="component" value="Unassembled WGS sequence"/>
</dbReference>
<protein>
    <submittedName>
        <fullName evidence="1">Uncharacterized protein</fullName>
    </submittedName>
</protein>
<organism evidence="1 2">
    <name type="scientific">Bacteroides fragilis str. S36L11</name>
    <dbReference type="NCBI Taxonomy" id="1339327"/>
    <lineage>
        <taxon>Bacteria</taxon>
        <taxon>Pseudomonadati</taxon>
        <taxon>Bacteroidota</taxon>
        <taxon>Bacteroidia</taxon>
        <taxon>Bacteroidales</taxon>
        <taxon>Bacteroidaceae</taxon>
        <taxon>Bacteroides</taxon>
    </lineage>
</organism>
<name>A0A015WX20_BACFG</name>
<dbReference type="EMBL" id="JGDJ01000285">
    <property type="protein sequence ID" value="EXZ26465.1"/>
    <property type="molecule type" value="Genomic_DNA"/>
</dbReference>
<dbReference type="AlphaFoldDB" id="A0A015WX20"/>
<evidence type="ECO:0000313" key="1">
    <source>
        <dbReference type="EMBL" id="EXZ26465.1"/>
    </source>
</evidence>
<comment type="caution">
    <text evidence="1">The sequence shown here is derived from an EMBL/GenBank/DDBJ whole genome shotgun (WGS) entry which is preliminary data.</text>
</comment>
<proteinExistence type="predicted"/>
<reference evidence="1 2" key="1">
    <citation type="submission" date="2014-02" db="EMBL/GenBank/DDBJ databases">
        <authorList>
            <person name="Sears C."/>
            <person name="Carroll K."/>
            <person name="Sack B.R."/>
            <person name="Qadri F."/>
            <person name="Myers L.L."/>
            <person name="Chung G.-T."/>
            <person name="Escheverria P."/>
            <person name="Fraser C.M."/>
            <person name="Sadzewicz L."/>
            <person name="Shefchek K.A."/>
            <person name="Tallon L."/>
            <person name="Das S.P."/>
            <person name="Daugherty S."/>
            <person name="Mongodin E.F."/>
        </authorList>
    </citation>
    <scope>NUCLEOTIDE SEQUENCE [LARGE SCALE GENOMIC DNA]</scope>
    <source>
        <strain evidence="1 2">S36L11</strain>
    </source>
</reference>